<evidence type="ECO:0000313" key="1">
    <source>
        <dbReference type="EMBL" id="KAI3825724.1"/>
    </source>
</evidence>
<dbReference type="Proteomes" id="UP001056120">
    <property type="component" value="Linkage Group LG02"/>
</dbReference>
<comment type="caution">
    <text evidence="1">The sequence shown here is derived from an EMBL/GenBank/DDBJ whole genome shotgun (WGS) entry which is preliminary data.</text>
</comment>
<keyword evidence="2" id="KW-1185">Reference proteome</keyword>
<dbReference type="EMBL" id="CM042019">
    <property type="protein sequence ID" value="KAI3825724.1"/>
    <property type="molecule type" value="Genomic_DNA"/>
</dbReference>
<reference evidence="2" key="1">
    <citation type="journal article" date="2022" name="Mol. Ecol. Resour.">
        <title>The genomes of chicory, endive, great burdock and yacon provide insights into Asteraceae palaeo-polyploidization history and plant inulin production.</title>
        <authorList>
            <person name="Fan W."/>
            <person name="Wang S."/>
            <person name="Wang H."/>
            <person name="Wang A."/>
            <person name="Jiang F."/>
            <person name="Liu H."/>
            <person name="Zhao H."/>
            <person name="Xu D."/>
            <person name="Zhang Y."/>
        </authorList>
    </citation>
    <scope>NUCLEOTIDE SEQUENCE [LARGE SCALE GENOMIC DNA]</scope>
    <source>
        <strain evidence="2">cv. Yunnan</strain>
    </source>
</reference>
<sequence length="120" mass="13925">MINLCKAYNDVYHDKYQCNHLDQIQVISPLQEQNETYEEFFEVYDDEETCESHVDQIVESCGDDEEELSCSEQEVQEEKHEGSGGDGDVSLPAEELNKLVEDFIAKINRQRWLEAEFGRG</sequence>
<evidence type="ECO:0000313" key="2">
    <source>
        <dbReference type="Proteomes" id="UP001056120"/>
    </source>
</evidence>
<protein>
    <submittedName>
        <fullName evidence="1">Uncharacterized protein</fullName>
    </submittedName>
</protein>
<reference evidence="1 2" key="2">
    <citation type="journal article" date="2022" name="Mol. Ecol. Resour.">
        <title>The genomes of chicory, endive, great burdock and yacon provide insights into Asteraceae paleo-polyploidization history and plant inulin production.</title>
        <authorList>
            <person name="Fan W."/>
            <person name="Wang S."/>
            <person name="Wang H."/>
            <person name="Wang A."/>
            <person name="Jiang F."/>
            <person name="Liu H."/>
            <person name="Zhao H."/>
            <person name="Xu D."/>
            <person name="Zhang Y."/>
        </authorList>
    </citation>
    <scope>NUCLEOTIDE SEQUENCE [LARGE SCALE GENOMIC DNA]</scope>
    <source>
        <strain evidence="2">cv. Yunnan</strain>
        <tissue evidence="1">Leaves</tissue>
    </source>
</reference>
<name>A0ACB9K0M4_9ASTR</name>
<gene>
    <name evidence="1" type="ORF">L1987_07314</name>
</gene>
<accession>A0ACB9K0M4</accession>
<organism evidence="1 2">
    <name type="scientific">Smallanthus sonchifolius</name>
    <dbReference type="NCBI Taxonomy" id="185202"/>
    <lineage>
        <taxon>Eukaryota</taxon>
        <taxon>Viridiplantae</taxon>
        <taxon>Streptophyta</taxon>
        <taxon>Embryophyta</taxon>
        <taxon>Tracheophyta</taxon>
        <taxon>Spermatophyta</taxon>
        <taxon>Magnoliopsida</taxon>
        <taxon>eudicotyledons</taxon>
        <taxon>Gunneridae</taxon>
        <taxon>Pentapetalae</taxon>
        <taxon>asterids</taxon>
        <taxon>campanulids</taxon>
        <taxon>Asterales</taxon>
        <taxon>Asteraceae</taxon>
        <taxon>Asteroideae</taxon>
        <taxon>Heliantheae alliance</taxon>
        <taxon>Millerieae</taxon>
        <taxon>Smallanthus</taxon>
    </lineage>
</organism>
<proteinExistence type="predicted"/>